<dbReference type="EMBL" id="VSRR010052537">
    <property type="protein sequence ID" value="MPC79946.1"/>
    <property type="molecule type" value="Genomic_DNA"/>
</dbReference>
<gene>
    <name evidence="2" type="ORF">E2C01_074506</name>
</gene>
<reference evidence="2 3" key="1">
    <citation type="submission" date="2019-05" db="EMBL/GenBank/DDBJ databases">
        <title>Another draft genome of Portunus trituberculatus and its Hox gene families provides insights of decapod evolution.</title>
        <authorList>
            <person name="Jeong J.-H."/>
            <person name="Song I."/>
            <person name="Kim S."/>
            <person name="Choi T."/>
            <person name="Kim D."/>
            <person name="Ryu S."/>
            <person name="Kim W."/>
        </authorList>
    </citation>
    <scope>NUCLEOTIDE SEQUENCE [LARGE SCALE GENOMIC DNA]</scope>
    <source>
        <tissue evidence="2">Muscle</tissue>
    </source>
</reference>
<evidence type="ECO:0000313" key="2">
    <source>
        <dbReference type="EMBL" id="MPC79946.1"/>
    </source>
</evidence>
<name>A0A5B7IDB9_PORTR</name>
<evidence type="ECO:0000313" key="3">
    <source>
        <dbReference type="Proteomes" id="UP000324222"/>
    </source>
</evidence>
<feature type="region of interest" description="Disordered" evidence="1">
    <location>
        <begin position="50"/>
        <end position="73"/>
    </location>
</feature>
<protein>
    <submittedName>
        <fullName evidence="2">Uncharacterized protein</fullName>
    </submittedName>
</protein>
<dbReference type="Proteomes" id="UP000324222">
    <property type="component" value="Unassembled WGS sequence"/>
</dbReference>
<accession>A0A5B7IDB9</accession>
<proteinExistence type="predicted"/>
<keyword evidence="3" id="KW-1185">Reference proteome</keyword>
<dbReference type="AlphaFoldDB" id="A0A5B7IDB9"/>
<comment type="caution">
    <text evidence="2">The sequence shown here is derived from an EMBL/GenBank/DDBJ whole genome shotgun (WGS) entry which is preliminary data.</text>
</comment>
<evidence type="ECO:0000256" key="1">
    <source>
        <dbReference type="SAM" id="MobiDB-lite"/>
    </source>
</evidence>
<organism evidence="2 3">
    <name type="scientific">Portunus trituberculatus</name>
    <name type="common">Swimming crab</name>
    <name type="synonym">Neptunus trituberculatus</name>
    <dbReference type="NCBI Taxonomy" id="210409"/>
    <lineage>
        <taxon>Eukaryota</taxon>
        <taxon>Metazoa</taxon>
        <taxon>Ecdysozoa</taxon>
        <taxon>Arthropoda</taxon>
        <taxon>Crustacea</taxon>
        <taxon>Multicrustacea</taxon>
        <taxon>Malacostraca</taxon>
        <taxon>Eumalacostraca</taxon>
        <taxon>Eucarida</taxon>
        <taxon>Decapoda</taxon>
        <taxon>Pleocyemata</taxon>
        <taxon>Brachyura</taxon>
        <taxon>Eubrachyura</taxon>
        <taxon>Portunoidea</taxon>
        <taxon>Portunidae</taxon>
        <taxon>Portuninae</taxon>
        <taxon>Portunus</taxon>
    </lineage>
</organism>
<sequence length="97" mass="10572">MLVGINDISTFLTAVTLMGTRLLIFETLENNGENETFLNTGIAFTTRESTDTLAQSRSPIRASDGTRSQQDKGGVSIDVVWCAREANALLRPRHSGD</sequence>